<dbReference type="GO" id="GO:0009347">
    <property type="term" value="C:aspartate carbamoyltransferase complex"/>
    <property type="evidence" value="ECO:0007669"/>
    <property type="project" value="InterPro"/>
</dbReference>
<reference evidence="10" key="1">
    <citation type="journal article" date="2014" name="Int. J. Syst. Evol. Microbiol.">
        <title>Complete genome sequence of Corynebacterium casei LMG S-19264T (=DSM 44701T), isolated from a smear-ripened cheese.</title>
        <authorList>
            <consortium name="US DOE Joint Genome Institute (JGI-PGF)"/>
            <person name="Walter F."/>
            <person name="Albersmeier A."/>
            <person name="Kalinowski J."/>
            <person name="Ruckert C."/>
        </authorList>
    </citation>
    <scope>NUCLEOTIDE SEQUENCE</scope>
    <source>
        <strain evidence="10">KCTC 22169</strain>
    </source>
</reference>
<proteinExistence type="inferred from homology"/>
<name>A0A918NCU9_9GAMM</name>
<dbReference type="GO" id="GO:0046872">
    <property type="term" value="F:metal ion binding"/>
    <property type="evidence" value="ECO:0007669"/>
    <property type="project" value="UniProtKB-KW"/>
</dbReference>
<sequence>MSEPRRETMLVEAIQSGTVIDHIPAGKGLVILGRLQIKNAQARLTVGLNLPSKGSGLKDLVKVDEWPFTEQDAAELALFAPDATVNIIEDYRVVRKFPISLPEVFVGVFPCPNSNCITHNEPVETRFTVLTQGERVQLRCHYCERSFADTLFTEN</sequence>
<evidence type="ECO:0000259" key="9">
    <source>
        <dbReference type="Pfam" id="PF02748"/>
    </source>
</evidence>
<evidence type="ECO:0000256" key="4">
    <source>
        <dbReference type="ARBA" id="ARBA00022723"/>
    </source>
</evidence>
<dbReference type="InterPro" id="IPR036792">
    <property type="entry name" value="Asp_carbatrfase_reg_C_sf"/>
</dbReference>
<dbReference type="Gene3D" id="3.30.70.140">
    <property type="entry name" value="Aspartate carbamoyltransferase regulatory subunit, N-terminal domain"/>
    <property type="match status" value="1"/>
</dbReference>
<comment type="caution">
    <text evidence="10">The sequence shown here is derived from an EMBL/GenBank/DDBJ whole genome shotgun (WGS) entry which is preliminary data.</text>
</comment>
<feature type="binding site" evidence="7">
    <location>
        <position position="116"/>
    </location>
    <ligand>
        <name>Zn(2+)</name>
        <dbReference type="ChEBI" id="CHEBI:29105"/>
    </ligand>
</feature>
<dbReference type="GO" id="GO:0006207">
    <property type="term" value="P:'de novo' pyrimidine nucleobase biosynthetic process"/>
    <property type="evidence" value="ECO:0007669"/>
    <property type="project" value="InterPro"/>
</dbReference>
<dbReference type="Pfam" id="PF02748">
    <property type="entry name" value="PyrI_C"/>
    <property type="match status" value="1"/>
</dbReference>
<reference evidence="10" key="2">
    <citation type="submission" date="2020-09" db="EMBL/GenBank/DDBJ databases">
        <authorList>
            <person name="Sun Q."/>
            <person name="Kim S."/>
        </authorList>
    </citation>
    <scope>NUCLEOTIDE SEQUENCE</scope>
    <source>
        <strain evidence="10">KCTC 22169</strain>
    </source>
</reference>
<comment type="function">
    <text evidence="1 7">Involved in allosteric regulation of aspartate carbamoyltransferase.</text>
</comment>
<evidence type="ECO:0000256" key="5">
    <source>
        <dbReference type="ARBA" id="ARBA00022833"/>
    </source>
</evidence>
<evidence type="ECO:0000256" key="2">
    <source>
        <dbReference type="ARBA" id="ARBA00010498"/>
    </source>
</evidence>
<dbReference type="PANTHER" id="PTHR35805:SF1">
    <property type="entry name" value="ASPARTATE CARBAMOYLTRANSFERASE REGULATORY CHAIN"/>
    <property type="match status" value="1"/>
</dbReference>
<dbReference type="EMBL" id="BMXR01000007">
    <property type="protein sequence ID" value="GGX60865.1"/>
    <property type="molecule type" value="Genomic_DNA"/>
</dbReference>
<comment type="similarity">
    <text evidence="2 7">Belongs to the PyrI family.</text>
</comment>
<evidence type="ECO:0000313" key="10">
    <source>
        <dbReference type="EMBL" id="GGX60865.1"/>
    </source>
</evidence>
<dbReference type="SUPFAM" id="SSF57825">
    <property type="entry name" value="Aspartate carbamoyltransferase, Regulatory-chain, C-terminal domain"/>
    <property type="match status" value="1"/>
</dbReference>
<dbReference type="RefSeq" id="WP_189610292.1">
    <property type="nucleotide sequence ID" value="NZ_BMXR01000007.1"/>
</dbReference>
<dbReference type="InterPro" id="IPR020542">
    <property type="entry name" value="Asp_carbamoyltrfase_reg_C"/>
</dbReference>
<dbReference type="Pfam" id="PF01948">
    <property type="entry name" value="PyrI"/>
    <property type="match status" value="1"/>
</dbReference>
<dbReference type="InterPro" id="IPR020545">
    <property type="entry name" value="Asp_carbamoyltransf_reg_N"/>
</dbReference>
<dbReference type="Gene3D" id="2.30.30.20">
    <property type="entry name" value="Aspartate carbamoyltransferase regulatory subunit, C-terminal domain"/>
    <property type="match status" value="1"/>
</dbReference>
<dbReference type="HAMAP" id="MF_00002">
    <property type="entry name" value="Asp_carb_tr_reg"/>
    <property type="match status" value="1"/>
</dbReference>
<accession>A0A918NCU9</accession>
<protein>
    <recommendedName>
        <fullName evidence="3 7">Aspartate carbamoyltransferase regulatory chain</fullName>
    </recommendedName>
</protein>
<comment type="subunit">
    <text evidence="7">Contains catalytic and regulatory chains.</text>
</comment>
<feature type="binding site" evidence="7">
    <location>
        <position position="143"/>
    </location>
    <ligand>
        <name>Zn(2+)</name>
        <dbReference type="ChEBI" id="CHEBI:29105"/>
    </ligand>
</feature>
<dbReference type="Proteomes" id="UP000626148">
    <property type="component" value="Unassembled WGS sequence"/>
</dbReference>
<feature type="binding site" evidence="7">
    <location>
        <position position="111"/>
    </location>
    <ligand>
        <name>Zn(2+)</name>
        <dbReference type="ChEBI" id="CHEBI:29105"/>
    </ligand>
</feature>
<dbReference type="InterPro" id="IPR036793">
    <property type="entry name" value="Asp_carbatrfase_reg_N_sf"/>
</dbReference>
<feature type="domain" description="Aspartate carbamoyltransferase regulatory subunit N-terminal" evidence="8">
    <location>
        <begin position="10"/>
        <end position="99"/>
    </location>
</feature>
<dbReference type="InterPro" id="IPR002801">
    <property type="entry name" value="Asp_carbamoylTrfase_reg"/>
</dbReference>
<evidence type="ECO:0000256" key="1">
    <source>
        <dbReference type="ARBA" id="ARBA00002565"/>
    </source>
</evidence>
<evidence type="ECO:0000256" key="3">
    <source>
        <dbReference type="ARBA" id="ARBA00021764"/>
    </source>
</evidence>
<dbReference type="PANTHER" id="PTHR35805">
    <property type="entry name" value="ASPARTATE CARBAMOYLTRANSFERASE REGULATORY CHAIN"/>
    <property type="match status" value="1"/>
</dbReference>
<evidence type="ECO:0000313" key="11">
    <source>
        <dbReference type="Proteomes" id="UP000626148"/>
    </source>
</evidence>
<evidence type="ECO:0000256" key="7">
    <source>
        <dbReference type="HAMAP-Rule" id="MF_00002"/>
    </source>
</evidence>
<dbReference type="GO" id="GO:0006221">
    <property type="term" value="P:pyrimidine nucleotide biosynthetic process"/>
    <property type="evidence" value="ECO:0007669"/>
    <property type="project" value="UniProtKB-UniRule"/>
</dbReference>
<keyword evidence="4 7" id="KW-0479">Metal-binding</keyword>
<evidence type="ECO:0000259" key="8">
    <source>
        <dbReference type="Pfam" id="PF01948"/>
    </source>
</evidence>
<comment type="cofactor">
    <cofactor evidence="7">
        <name>Zn(2+)</name>
        <dbReference type="ChEBI" id="CHEBI:29105"/>
    </cofactor>
    <text evidence="7">Binds 1 zinc ion per subunit.</text>
</comment>
<dbReference type="SUPFAM" id="SSF54893">
    <property type="entry name" value="Aspartate carbamoyltransferase, Regulatory-chain, N-terminal domain"/>
    <property type="match status" value="1"/>
</dbReference>
<keyword evidence="6 7" id="KW-0665">Pyrimidine biosynthesis</keyword>
<feature type="binding site" evidence="7">
    <location>
        <position position="140"/>
    </location>
    <ligand>
        <name>Zn(2+)</name>
        <dbReference type="ChEBI" id="CHEBI:29105"/>
    </ligand>
</feature>
<evidence type="ECO:0000256" key="6">
    <source>
        <dbReference type="ARBA" id="ARBA00022975"/>
    </source>
</evidence>
<keyword evidence="5 7" id="KW-0862">Zinc</keyword>
<dbReference type="AlphaFoldDB" id="A0A918NCU9"/>
<organism evidence="10 11">
    <name type="scientific">Saccharospirillum salsuginis</name>
    <dbReference type="NCBI Taxonomy" id="418750"/>
    <lineage>
        <taxon>Bacteria</taxon>
        <taxon>Pseudomonadati</taxon>
        <taxon>Pseudomonadota</taxon>
        <taxon>Gammaproteobacteria</taxon>
        <taxon>Oceanospirillales</taxon>
        <taxon>Saccharospirillaceae</taxon>
        <taxon>Saccharospirillum</taxon>
    </lineage>
</organism>
<dbReference type="NCBIfam" id="TIGR00240">
    <property type="entry name" value="ATCase_reg"/>
    <property type="match status" value="1"/>
</dbReference>
<feature type="domain" description="Aspartate carbamoyltransferase regulatory subunit C-terminal" evidence="9">
    <location>
        <begin position="107"/>
        <end position="148"/>
    </location>
</feature>
<keyword evidence="11" id="KW-1185">Reference proteome</keyword>
<gene>
    <name evidence="7 10" type="primary">pyrI</name>
    <name evidence="10" type="ORF">GCM10007392_31110</name>
</gene>